<name>A0A0N5D4Q7_THECL</name>
<evidence type="ECO:0000313" key="4">
    <source>
        <dbReference type="WBParaSite" id="TCLT_0000796301-mRNA-1"/>
    </source>
</evidence>
<sequence>MQLAAFLFFSCHSSNFIDDPISAKYSSLELAKRLKISQHCKYFLQNNDTSSLMNDSIYDNVCDAIKQPPKLLVSRLNDAEDSNSSVAIVNSLDANTVSTNQNNNAYLWICDNFVLMTGSYKPPNQRPFKPIPIIFFHLNLLTSLKKSFKFPVKISSSGEIHTDGSTGVRTPPPPSPRSNLEKQPPSTVLTSDLFAFSAGRVPQRAESCEELDVAFTEQTNEELYSQKKQKAELFVISHFLLIGNLMASLQIQNKNFSASAAF</sequence>
<dbReference type="WBParaSite" id="TCLT_0000796301-mRNA-1">
    <property type="protein sequence ID" value="TCLT_0000796301-mRNA-1"/>
    <property type="gene ID" value="TCLT_0000796301"/>
</dbReference>
<dbReference type="STRING" id="103827.A0A0N5D4Q7"/>
<organism evidence="4">
    <name type="scientific">Thelazia callipaeda</name>
    <name type="common">Oriental eyeworm</name>
    <name type="synonym">Parasitic nematode</name>
    <dbReference type="NCBI Taxonomy" id="103827"/>
    <lineage>
        <taxon>Eukaryota</taxon>
        <taxon>Metazoa</taxon>
        <taxon>Ecdysozoa</taxon>
        <taxon>Nematoda</taxon>
        <taxon>Chromadorea</taxon>
        <taxon>Rhabditida</taxon>
        <taxon>Spirurina</taxon>
        <taxon>Spiruromorpha</taxon>
        <taxon>Thelazioidea</taxon>
        <taxon>Thelaziidae</taxon>
        <taxon>Thelazia</taxon>
    </lineage>
</organism>
<dbReference type="EMBL" id="UYYF01004563">
    <property type="protein sequence ID" value="VDN05462.1"/>
    <property type="molecule type" value="Genomic_DNA"/>
</dbReference>
<accession>A0A0N5D4Q7</accession>
<evidence type="ECO:0000313" key="2">
    <source>
        <dbReference type="EMBL" id="VDN05462.1"/>
    </source>
</evidence>
<dbReference type="AlphaFoldDB" id="A0A0N5D4Q7"/>
<feature type="region of interest" description="Disordered" evidence="1">
    <location>
        <begin position="160"/>
        <end position="185"/>
    </location>
</feature>
<reference evidence="4" key="1">
    <citation type="submission" date="2017-02" db="UniProtKB">
        <authorList>
            <consortium name="WormBaseParasite"/>
        </authorList>
    </citation>
    <scope>IDENTIFICATION</scope>
</reference>
<proteinExistence type="predicted"/>
<dbReference type="Proteomes" id="UP000276776">
    <property type="component" value="Unassembled WGS sequence"/>
</dbReference>
<protein>
    <submittedName>
        <fullName evidence="2 4">Uncharacterized protein</fullName>
    </submittedName>
</protein>
<keyword evidence="3" id="KW-1185">Reference proteome</keyword>
<reference evidence="2 3" key="2">
    <citation type="submission" date="2018-11" db="EMBL/GenBank/DDBJ databases">
        <authorList>
            <consortium name="Pathogen Informatics"/>
        </authorList>
    </citation>
    <scope>NUCLEOTIDE SEQUENCE [LARGE SCALE GENOMIC DNA]</scope>
</reference>
<gene>
    <name evidence="2" type="ORF">TCLT_LOCUS7952</name>
</gene>
<evidence type="ECO:0000256" key="1">
    <source>
        <dbReference type="SAM" id="MobiDB-lite"/>
    </source>
</evidence>
<evidence type="ECO:0000313" key="3">
    <source>
        <dbReference type="Proteomes" id="UP000276776"/>
    </source>
</evidence>
<dbReference type="OrthoDB" id="5864453at2759"/>